<feature type="domain" description="SpoVT-AbrB" evidence="8">
    <location>
        <begin position="7"/>
        <end position="53"/>
    </location>
</feature>
<keyword evidence="4 7" id="KW-0805">Transcription regulation</keyword>
<dbReference type="GO" id="GO:2000143">
    <property type="term" value="P:negative regulation of DNA-templated transcription initiation"/>
    <property type="evidence" value="ECO:0007669"/>
    <property type="project" value="TreeGrafter"/>
</dbReference>
<dbReference type="InterPro" id="IPR003444">
    <property type="entry name" value="MraZ"/>
</dbReference>
<dbReference type="GO" id="GO:0009295">
    <property type="term" value="C:nucleoid"/>
    <property type="evidence" value="ECO:0007669"/>
    <property type="project" value="UniProtKB-SubCell"/>
</dbReference>
<comment type="subunit">
    <text evidence="7">Forms oligomers.</text>
</comment>
<evidence type="ECO:0000256" key="3">
    <source>
        <dbReference type="ARBA" id="ARBA00022737"/>
    </source>
</evidence>
<evidence type="ECO:0000313" key="10">
    <source>
        <dbReference type="Proteomes" id="UP000199197"/>
    </source>
</evidence>
<dbReference type="CDD" id="cd16321">
    <property type="entry name" value="MraZ_C"/>
    <property type="match status" value="1"/>
</dbReference>
<evidence type="ECO:0000259" key="8">
    <source>
        <dbReference type="PROSITE" id="PS51740"/>
    </source>
</evidence>
<dbReference type="Pfam" id="PF02381">
    <property type="entry name" value="MraZ"/>
    <property type="match status" value="2"/>
</dbReference>
<dbReference type="RefSeq" id="WP_092347984.1">
    <property type="nucleotide sequence ID" value="NZ_CZVW01000004.1"/>
</dbReference>
<name>A0A0P1MSA6_9BACT</name>
<dbReference type="CDD" id="cd16320">
    <property type="entry name" value="MraZ_N"/>
    <property type="match status" value="1"/>
</dbReference>
<feature type="domain" description="SpoVT-AbrB" evidence="8">
    <location>
        <begin position="82"/>
        <end position="125"/>
    </location>
</feature>
<dbReference type="InterPro" id="IPR038619">
    <property type="entry name" value="MraZ_sf"/>
</dbReference>
<dbReference type="PANTHER" id="PTHR34701">
    <property type="entry name" value="TRANSCRIPTIONAL REGULATOR MRAZ"/>
    <property type="match status" value="1"/>
</dbReference>
<dbReference type="GO" id="GO:0000976">
    <property type="term" value="F:transcription cis-regulatory region binding"/>
    <property type="evidence" value="ECO:0007669"/>
    <property type="project" value="TreeGrafter"/>
</dbReference>
<dbReference type="InterPro" id="IPR035642">
    <property type="entry name" value="MraZ_N"/>
</dbReference>
<evidence type="ECO:0000256" key="6">
    <source>
        <dbReference type="ARBA" id="ARBA00023163"/>
    </source>
</evidence>
<keyword evidence="10" id="KW-1185">Reference proteome</keyword>
<dbReference type="NCBIfam" id="TIGR00242">
    <property type="entry name" value="division/cell wall cluster transcriptional repressor MraZ"/>
    <property type="match status" value="1"/>
</dbReference>
<gene>
    <name evidence="7" type="primary">mraZ</name>
    <name evidence="9" type="ORF">JGI23_00505</name>
</gene>
<evidence type="ECO:0000313" key="9">
    <source>
        <dbReference type="EMBL" id="CUS98556.1"/>
    </source>
</evidence>
<evidence type="ECO:0000256" key="7">
    <source>
        <dbReference type="HAMAP-Rule" id="MF_01008"/>
    </source>
</evidence>
<organism evidence="9 10">
    <name type="scientific">Candidatus Chryseopegocella kryptomonas</name>
    <dbReference type="NCBI Taxonomy" id="1633643"/>
    <lineage>
        <taxon>Bacteria</taxon>
        <taxon>Pseudomonadati</taxon>
        <taxon>Candidatus Kryptoniota</taxon>
        <taxon>Candidatus Chryseopegocella</taxon>
    </lineage>
</organism>
<keyword evidence="2 7" id="KW-0963">Cytoplasm</keyword>
<keyword evidence="5 7" id="KW-0238">DNA-binding</keyword>
<proteinExistence type="inferred from homology"/>
<evidence type="ECO:0000256" key="4">
    <source>
        <dbReference type="ARBA" id="ARBA00023015"/>
    </source>
</evidence>
<dbReference type="SUPFAM" id="SSF89447">
    <property type="entry name" value="AbrB/MazE/MraZ-like"/>
    <property type="match status" value="1"/>
</dbReference>
<protein>
    <recommendedName>
        <fullName evidence="1 7">Transcriptional regulator MraZ</fullName>
    </recommendedName>
</protein>
<dbReference type="PROSITE" id="PS51740">
    <property type="entry name" value="SPOVT_ABRB"/>
    <property type="match status" value="2"/>
</dbReference>
<accession>A0A0P1MSA6</accession>
<dbReference type="Gene3D" id="3.40.1550.20">
    <property type="entry name" value="Transcriptional regulator MraZ domain"/>
    <property type="match status" value="1"/>
</dbReference>
<dbReference type="GO" id="GO:0003700">
    <property type="term" value="F:DNA-binding transcription factor activity"/>
    <property type="evidence" value="ECO:0007669"/>
    <property type="project" value="UniProtKB-UniRule"/>
</dbReference>
<evidence type="ECO:0000256" key="1">
    <source>
        <dbReference type="ARBA" id="ARBA00013860"/>
    </source>
</evidence>
<evidence type="ECO:0000256" key="2">
    <source>
        <dbReference type="ARBA" id="ARBA00022490"/>
    </source>
</evidence>
<dbReference type="InterPro" id="IPR007159">
    <property type="entry name" value="SpoVT-AbrB_dom"/>
</dbReference>
<keyword evidence="3" id="KW-0677">Repeat</keyword>
<sequence length="148" mass="17355">MSSFKGSYIYAVDEKGRVSIPARMRKYLSPEANETFVITRGTETCLFLFPLDEWEKLERRLKELNTFNPQHRLLVRILLMWAVEVTLDNQSRIMIPKNLLEFAKIEKEALIIGALDRIEIWNPNVFQEYVNTQPESYESIAEKVLGMK</sequence>
<comment type="similarity">
    <text evidence="7">Belongs to the MraZ family.</text>
</comment>
<dbReference type="OrthoDB" id="9807753at2"/>
<dbReference type="PANTHER" id="PTHR34701:SF1">
    <property type="entry name" value="TRANSCRIPTIONAL REGULATOR MRAZ"/>
    <property type="match status" value="1"/>
</dbReference>
<dbReference type="EMBL" id="CZVW01000004">
    <property type="protein sequence ID" value="CUS98556.1"/>
    <property type="molecule type" value="Genomic_DNA"/>
</dbReference>
<keyword evidence="6 7" id="KW-0804">Transcription</keyword>
<dbReference type="InterPro" id="IPR020603">
    <property type="entry name" value="MraZ_dom"/>
</dbReference>
<reference evidence="10" key="1">
    <citation type="submission" date="2015-11" db="EMBL/GenBank/DDBJ databases">
        <authorList>
            <person name="Varghese N."/>
        </authorList>
    </citation>
    <scope>NUCLEOTIDE SEQUENCE [LARGE SCALE GENOMIC DNA]</scope>
    <source>
        <strain evidence="10">JGI-23</strain>
    </source>
</reference>
<dbReference type="GO" id="GO:0005737">
    <property type="term" value="C:cytoplasm"/>
    <property type="evidence" value="ECO:0007669"/>
    <property type="project" value="UniProtKB-UniRule"/>
</dbReference>
<comment type="subcellular location">
    <subcellularLocation>
        <location evidence="7">Cytoplasm</location>
        <location evidence="7">Nucleoid</location>
    </subcellularLocation>
</comment>
<dbReference type="InterPro" id="IPR037914">
    <property type="entry name" value="SpoVT-AbrB_sf"/>
</dbReference>
<dbReference type="Proteomes" id="UP000199197">
    <property type="component" value="Unassembled WGS sequence"/>
</dbReference>
<dbReference type="HAMAP" id="MF_01008">
    <property type="entry name" value="MraZ"/>
    <property type="match status" value="1"/>
</dbReference>
<dbReference type="AlphaFoldDB" id="A0A0P1MSA6"/>
<evidence type="ECO:0000256" key="5">
    <source>
        <dbReference type="ARBA" id="ARBA00023125"/>
    </source>
</evidence>
<dbReference type="InterPro" id="IPR035644">
    <property type="entry name" value="MraZ_C"/>
</dbReference>